<reference evidence="9" key="1">
    <citation type="journal article" date="2017" name="bioRxiv">
        <title>Comparative analysis of the genomes of Stylophora pistillata and Acropora digitifera provides evidence for extensive differences between species of corals.</title>
        <authorList>
            <person name="Voolstra C.R."/>
            <person name="Li Y."/>
            <person name="Liew Y.J."/>
            <person name="Baumgarten S."/>
            <person name="Zoccola D."/>
            <person name="Flot J.-F."/>
            <person name="Tambutte S."/>
            <person name="Allemand D."/>
            <person name="Aranda M."/>
        </authorList>
    </citation>
    <scope>NUCLEOTIDE SEQUENCE [LARGE SCALE GENOMIC DNA]</scope>
</reference>
<evidence type="ECO:0000259" key="7">
    <source>
        <dbReference type="PROSITE" id="PS50835"/>
    </source>
</evidence>
<evidence type="ECO:0000313" key="9">
    <source>
        <dbReference type="Proteomes" id="UP000225706"/>
    </source>
</evidence>
<keyword evidence="2" id="KW-1015">Disulfide bond</keyword>
<dbReference type="GO" id="GO:0016301">
    <property type="term" value="F:kinase activity"/>
    <property type="evidence" value="ECO:0007669"/>
    <property type="project" value="UniProtKB-KW"/>
</dbReference>
<dbReference type="InterPro" id="IPR020067">
    <property type="entry name" value="Frizzled_dom"/>
</dbReference>
<comment type="caution">
    <text evidence="8">The sequence shown here is derived from an EMBL/GenBank/DDBJ whole genome shotgun (WGS) entry which is preliminary data.</text>
</comment>
<keyword evidence="8" id="KW-0808">Transferase</keyword>
<dbReference type="Pfam" id="PF01392">
    <property type="entry name" value="Fz"/>
    <property type="match status" value="1"/>
</dbReference>
<dbReference type="EMBL" id="LSMT01000026">
    <property type="protein sequence ID" value="PFX32187.1"/>
    <property type="molecule type" value="Genomic_DNA"/>
</dbReference>
<dbReference type="PROSITE" id="PS50835">
    <property type="entry name" value="IG_LIKE"/>
    <property type="match status" value="1"/>
</dbReference>
<feature type="region of interest" description="Disordered" evidence="5">
    <location>
        <begin position="1203"/>
        <end position="1222"/>
    </location>
</feature>
<dbReference type="FunFam" id="2.60.40.10:FF:000612">
    <property type="entry name" value="palladin isoform X1"/>
    <property type="match status" value="1"/>
</dbReference>
<dbReference type="AlphaFoldDB" id="A0A2B4SUM6"/>
<feature type="coiled-coil region" evidence="4">
    <location>
        <begin position="1012"/>
        <end position="1039"/>
    </location>
</feature>
<dbReference type="InterPro" id="IPR007110">
    <property type="entry name" value="Ig-like_dom"/>
</dbReference>
<protein>
    <submittedName>
        <fullName evidence="8">Tyrosine-protein kinase transmembrane receptor ROR2</fullName>
    </submittedName>
</protein>
<evidence type="ECO:0000256" key="4">
    <source>
        <dbReference type="SAM" id="Coils"/>
    </source>
</evidence>
<dbReference type="GO" id="GO:0007156">
    <property type="term" value="P:homophilic cell adhesion via plasma membrane adhesion molecules"/>
    <property type="evidence" value="ECO:0007669"/>
    <property type="project" value="TreeGrafter"/>
</dbReference>
<dbReference type="InterPro" id="IPR036179">
    <property type="entry name" value="Ig-like_dom_sf"/>
</dbReference>
<dbReference type="InterPro" id="IPR050958">
    <property type="entry name" value="Cell_Adh-Cytoskel_Orgn"/>
</dbReference>
<proteinExistence type="predicted"/>
<dbReference type="InterPro" id="IPR041775">
    <property type="entry name" value="Ror-like_CRD"/>
</dbReference>
<evidence type="ECO:0000259" key="6">
    <source>
        <dbReference type="PROSITE" id="PS50038"/>
    </source>
</evidence>
<dbReference type="PANTHER" id="PTHR45080">
    <property type="entry name" value="CONTACTIN 5"/>
    <property type="match status" value="1"/>
</dbReference>
<dbReference type="InterPro" id="IPR036790">
    <property type="entry name" value="Frizzled_dom_sf"/>
</dbReference>
<organism evidence="8 9">
    <name type="scientific">Stylophora pistillata</name>
    <name type="common">Smooth cauliflower coral</name>
    <dbReference type="NCBI Taxonomy" id="50429"/>
    <lineage>
        <taxon>Eukaryota</taxon>
        <taxon>Metazoa</taxon>
        <taxon>Cnidaria</taxon>
        <taxon>Anthozoa</taxon>
        <taxon>Hexacorallia</taxon>
        <taxon>Scleractinia</taxon>
        <taxon>Astrocoeniina</taxon>
        <taxon>Pocilloporidae</taxon>
        <taxon>Stylophora</taxon>
    </lineage>
</organism>
<dbReference type="PANTHER" id="PTHR45080:SF8">
    <property type="entry name" value="IG-LIKE DOMAIN-CONTAINING PROTEIN"/>
    <property type="match status" value="1"/>
</dbReference>
<keyword evidence="8" id="KW-0472">Membrane</keyword>
<dbReference type="PROSITE" id="PS50038">
    <property type="entry name" value="FZ"/>
    <property type="match status" value="1"/>
</dbReference>
<dbReference type="InterPro" id="IPR013783">
    <property type="entry name" value="Ig-like_fold"/>
</dbReference>
<keyword evidence="8" id="KW-0675">Receptor</keyword>
<dbReference type="InterPro" id="IPR003598">
    <property type="entry name" value="Ig_sub2"/>
</dbReference>
<dbReference type="SMART" id="SM00409">
    <property type="entry name" value="IG"/>
    <property type="match status" value="1"/>
</dbReference>
<keyword evidence="1" id="KW-0732">Signal</keyword>
<dbReference type="InterPro" id="IPR013098">
    <property type="entry name" value="Ig_I-set"/>
</dbReference>
<dbReference type="SUPFAM" id="SSF48726">
    <property type="entry name" value="Immunoglobulin"/>
    <property type="match status" value="1"/>
</dbReference>
<accession>A0A2B4SUM6</accession>
<keyword evidence="9" id="KW-1185">Reference proteome</keyword>
<keyword evidence="8" id="KW-0812">Transmembrane</keyword>
<dbReference type="CDD" id="cd07459">
    <property type="entry name" value="CRD_TK_ROR_like"/>
    <property type="match status" value="1"/>
</dbReference>
<feature type="domain" description="Ig-like" evidence="7">
    <location>
        <begin position="36"/>
        <end position="123"/>
    </location>
</feature>
<comment type="caution">
    <text evidence="3">Lacks conserved residue(s) required for the propagation of feature annotation.</text>
</comment>
<dbReference type="Proteomes" id="UP000225706">
    <property type="component" value="Unassembled WGS sequence"/>
</dbReference>
<evidence type="ECO:0000256" key="5">
    <source>
        <dbReference type="SAM" id="MobiDB-lite"/>
    </source>
</evidence>
<feature type="domain" description="FZ" evidence="6">
    <location>
        <begin position="125"/>
        <end position="258"/>
    </location>
</feature>
<sequence>MSLLVVLLMFDIEGNSRLAEGKTLQKFVHHDNKGSPIFVRSPVNKTIREGKGLSLICEATGKPKPRIKWRKDGRSISTDDKRVMIRHKTRLRIKNAGPQDSGIYHCFAKNRHGQVNSGKAKVTVISDGTCRPYNGSICSRYISKDTKVFVKQLRPQHESEKKIVHAASVLTDYMSPQCKDSLLQALCYNLFAPCQGGKHKRSPRRLCKDDCEVIQGRACSKEIELLNERLGENVEEIVPNCSLLPFQSTVEAKNCLPIRNKKQSCETSKDPFQVDIKPWKRTFSLCNQRLSRNVKIYNKEVFSLVKDVKAELRNGKMALDSQSMELSTYCFTASLPVTKLVHDWTAYFRTPLLPNFPRPYNLTVPGLKIVTVNSSVDTIWVPLGYAAIYTVHRKITLRNVTFFYRHQSGHGSFIAKGKYNICDTVFDMTVESLPDGNVKLSGNSETPVDASTIETAFVSASPSSMLVRAIEKINLFVLRLMRPSMEAYINKDLIVKFSGESYLYLDTGVKAVPITLEIFGGKWGREDVLMAGITSSRVTMNQALRLFTDLSLPYLDMHASNESRVGIVLSAHALDLSKSLFEIFKGEPLAHAFTDTVPKGLSLVTRGSIPVETHKDNQMCQLFQTIFGRGSEFTLKASTNWASISLDWHFHNLAEGAVSPFDQVEMKMKIKDTGLLKVKPLHQMNIPLNGILYKKGQRLDRWEFSGQLTYRGLKANLEANFETRSVWRRAFGIEYLSLKNLQLGLSVPIGQSQKSSATGQADLELGSLCDAARNRENESIKQSCVTGHLSLGLSDKSAEQFFYGSLSPVSLQKLLEVCNIKHKLPGALATIGFPAGLQISVAKGAHDLSALGGPTIKPGFILSGKMSLFGIETTGAISLLPEEFVIDAKIKSDEDSATMDDITPLSSSTSGSNPNPKLFLKARMDSAPFVKAHVDGFPRLFGIFKDVQMLATRDSLQIHLASDINKSYKIDVHLVTNYSANRNDTQFNAMVVFDNGLSKLTRMASDHVVSMLESEMSRLKSAKGEVQRLRRECNKTIKRECSKCMNLGVCASSFSGAKNSTQKKQDTQRIGSPLDLCQQVVMKRCLVDPRYHNVCRFVRGKLNETCAAYRGAAKSQKDLERGLRWVKQADRRMYSELLQLHSISFKTNVTSANLEQTYLDTALELTIFGQKQKLEGRRIEFNEFMKFSSDIAKYAVDWYEKTQPQSKTKLRHPDNRPRSPAS</sequence>
<dbReference type="Pfam" id="PF07679">
    <property type="entry name" value="I-set"/>
    <property type="match status" value="1"/>
</dbReference>
<evidence type="ECO:0000313" key="8">
    <source>
        <dbReference type="EMBL" id="PFX32187.1"/>
    </source>
</evidence>
<dbReference type="Gene3D" id="1.10.2000.10">
    <property type="entry name" value="Frizzled cysteine-rich domain"/>
    <property type="match status" value="1"/>
</dbReference>
<feature type="compositionally biased region" description="Basic and acidic residues" evidence="5">
    <location>
        <begin position="1211"/>
        <end position="1222"/>
    </location>
</feature>
<evidence type="ECO:0000256" key="2">
    <source>
        <dbReference type="ARBA" id="ARBA00023157"/>
    </source>
</evidence>
<keyword evidence="4" id="KW-0175">Coiled coil</keyword>
<dbReference type="OrthoDB" id="2431000at2759"/>
<dbReference type="Gene3D" id="2.60.40.10">
    <property type="entry name" value="Immunoglobulins"/>
    <property type="match status" value="1"/>
</dbReference>
<evidence type="ECO:0000256" key="1">
    <source>
        <dbReference type="ARBA" id="ARBA00022729"/>
    </source>
</evidence>
<keyword evidence="8" id="KW-0418">Kinase</keyword>
<name>A0A2B4SUM6_STYPI</name>
<dbReference type="InterPro" id="IPR003599">
    <property type="entry name" value="Ig_sub"/>
</dbReference>
<evidence type="ECO:0000256" key="3">
    <source>
        <dbReference type="PROSITE-ProRule" id="PRU00090"/>
    </source>
</evidence>
<dbReference type="GO" id="GO:0005886">
    <property type="term" value="C:plasma membrane"/>
    <property type="evidence" value="ECO:0007669"/>
    <property type="project" value="TreeGrafter"/>
</dbReference>
<dbReference type="SMART" id="SM00408">
    <property type="entry name" value="IGc2"/>
    <property type="match status" value="1"/>
</dbReference>
<gene>
    <name evidence="8" type="primary">ROR2</name>
    <name evidence="8" type="ORF">AWC38_SpisGene2991</name>
</gene>